<gene>
    <name evidence="8" type="ORF">GCM10007216_36780</name>
</gene>
<evidence type="ECO:0000256" key="3">
    <source>
        <dbReference type="ARBA" id="ARBA00022692"/>
    </source>
</evidence>
<keyword evidence="3 6" id="KW-0812">Transmembrane</keyword>
<comment type="subcellular location">
    <subcellularLocation>
        <location evidence="1">Cell membrane</location>
        <topology evidence="1">Multi-pass membrane protein</topology>
    </subcellularLocation>
</comment>
<organism evidence="8 9">
    <name type="scientific">Thalassobacillus devorans</name>
    <dbReference type="NCBI Taxonomy" id="279813"/>
    <lineage>
        <taxon>Bacteria</taxon>
        <taxon>Bacillati</taxon>
        <taxon>Bacillota</taxon>
        <taxon>Bacilli</taxon>
        <taxon>Bacillales</taxon>
        <taxon>Bacillaceae</taxon>
        <taxon>Thalassobacillus</taxon>
    </lineage>
</organism>
<name>A0ABQ1PS84_9BACI</name>
<feature type="transmembrane region" description="Helical" evidence="6">
    <location>
        <begin position="304"/>
        <end position="324"/>
    </location>
</feature>
<comment type="caution">
    <text evidence="8">The sequence shown here is derived from an EMBL/GenBank/DDBJ whole genome shotgun (WGS) entry which is preliminary data.</text>
</comment>
<dbReference type="Pfam" id="PF12698">
    <property type="entry name" value="ABC2_membrane_3"/>
    <property type="match status" value="1"/>
</dbReference>
<evidence type="ECO:0000313" key="9">
    <source>
        <dbReference type="Proteomes" id="UP000619534"/>
    </source>
</evidence>
<proteinExistence type="predicted"/>
<reference evidence="9" key="1">
    <citation type="journal article" date="2019" name="Int. J. Syst. Evol. Microbiol.">
        <title>The Global Catalogue of Microorganisms (GCM) 10K type strain sequencing project: providing services to taxonomists for standard genome sequencing and annotation.</title>
        <authorList>
            <consortium name="The Broad Institute Genomics Platform"/>
            <consortium name="The Broad Institute Genome Sequencing Center for Infectious Disease"/>
            <person name="Wu L."/>
            <person name="Ma J."/>
        </authorList>
    </citation>
    <scope>NUCLEOTIDE SEQUENCE [LARGE SCALE GENOMIC DNA]</scope>
    <source>
        <strain evidence="9">CCM 7282</strain>
    </source>
</reference>
<dbReference type="InterPro" id="IPR051449">
    <property type="entry name" value="ABC-2_transporter_component"/>
</dbReference>
<dbReference type="InterPro" id="IPR013525">
    <property type="entry name" value="ABC2_TM"/>
</dbReference>
<accession>A0ABQ1PS84</accession>
<keyword evidence="4 6" id="KW-1133">Transmembrane helix</keyword>
<dbReference type="EMBL" id="BMCJ01000009">
    <property type="protein sequence ID" value="GGD02667.1"/>
    <property type="molecule type" value="Genomic_DNA"/>
</dbReference>
<feature type="transmembrane region" description="Helical" evidence="6">
    <location>
        <begin position="237"/>
        <end position="267"/>
    </location>
</feature>
<sequence>MGTQLRLQFIRFMQCWRSLLFLFFFPFVCVLGVYPFLSATVSGSQVPVGWVDQDNTQFSSLVYERLEENERLNLKKLDLEEAKRLVQIGELEAAFLIEVGFEEQLKTGETGDTIRWLRTEASAFDAFAKEKVASEATRLLLNSKSAQFAAEYQGDSVWGDTFTQADSYWQPDPLFKMDFHWVSGLGKEKEAIPLAVKGVLSILLVYLMGAAIYLYLPLFHDRRTGLLTRMKLTGSHVYSYYVVLFLLSLGILLGVTFLVLTLVTFVFPISWTLLLPSLLKVAGVISIVHACWLVLAILVKNQRVFISVTTAIIVVSFLFGGIPLESVDSVFLEKWLPHGWLFHQIWLEGLV</sequence>
<keyword evidence="5 6" id="KW-0472">Membrane</keyword>
<dbReference type="Gene3D" id="3.40.1710.10">
    <property type="entry name" value="abc type-2 transporter like domain"/>
    <property type="match status" value="1"/>
</dbReference>
<dbReference type="PANTHER" id="PTHR30294:SF29">
    <property type="entry name" value="MULTIDRUG ABC TRANSPORTER PERMEASE YBHS-RELATED"/>
    <property type="match status" value="1"/>
</dbReference>
<evidence type="ECO:0000256" key="2">
    <source>
        <dbReference type="ARBA" id="ARBA00022475"/>
    </source>
</evidence>
<feature type="domain" description="ABC-2 type transporter transmembrane" evidence="7">
    <location>
        <begin position="17"/>
        <end position="328"/>
    </location>
</feature>
<keyword evidence="2" id="KW-1003">Cell membrane</keyword>
<feature type="transmembrane region" description="Helical" evidence="6">
    <location>
        <begin position="273"/>
        <end position="297"/>
    </location>
</feature>
<feature type="transmembrane region" description="Helical" evidence="6">
    <location>
        <begin position="194"/>
        <end position="216"/>
    </location>
</feature>
<dbReference type="RefSeq" id="WP_062443983.1">
    <property type="nucleotide sequence ID" value="NZ_BMCJ01000009.1"/>
</dbReference>
<evidence type="ECO:0000313" key="8">
    <source>
        <dbReference type="EMBL" id="GGD02667.1"/>
    </source>
</evidence>
<evidence type="ECO:0000256" key="4">
    <source>
        <dbReference type="ARBA" id="ARBA00022989"/>
    </source>
</evidence>
<evidence type="ECO:0000256" key="1">
    <source>
        <dbReference type="ARBA" id="ARBA00004651"/>
    </source>
</evidence>
<keyword evidence="9" id="KW-1185">Reference proteome</keyword>
<evidence type="ECO:0000259" key="7">
    <source>
        <dbReference type="Pfam" id="PF12698"/>
    </source>
</evidence>
<evidence type="ECO:0000256" key="6">
    <source>
        <dbReference type="SAM" id="Phobius"/>
    </source>
</evidence>
<dbReference type="PANTHER" id="PTHR30294">
    <property type="entry name" value="MEMBRANE COMPONENT OF ABC TRANSPORTER YHHJ-RELATED"/>
    <property type="match status" value="1"/>
</dbReference>
<protein>
    <recommendedName>
        <fullName evidence="7">ABC-2 type transporter transmembrane domain-containing protein</fullName>
    </recommendedName>
</protein>
<evidence type="ECO:0000256" key="5">
    <source>
        <dbReference type="ARBA" id="ARBA00023136"/>
    </source>
</evidence>
<dbReference type="Proteomes" id="UP000619534">
    <property type="component" value="Unassembled WGS sequence"/>
</dbReference>